<keyword evidence="2" id="KW-1185">Reference proteome</keyword>
<dbReference type="Proteomes" id="UP001163321">
    <property type="component" value="Chromosome 3"/>
</dbReference>
<organism evidence="1 2">
    <name type="scientific">Peronosclerospora sorghi</name>
    <dbReference type="NCBI Taxonomy" id="230839"/>
    <lineage>
        <taxon>Eukaryota</taxon>
        <taxon>Sar</taxon>
        <taxon>Stramenopiles</taxon>
        <taxon>Oomycota</taxon>
        <taxon>Peronosporomycetes</taxon>
        <taxon>Peronosporales</taxon>
        <taxon>Peronosporaceae</taxon>
        <taxon>Peronosclerospora</taxon>
    </lineage>
</organism>
<name>A0ACC0W6T7_9STRA</name>
<dbReference type="EMBL" id="CM047582">
    <property type="protein sequence ID" value="KAI9914355.1"/>
    <property type="molecule type" value="Genomic_DNA"/>
</dbReference>
<sequence length="273" mass="30719">MGSVPWYLDGGEQLYDELVGKVSMHALRILEDQRVMAESGENAASDCTGLFSKSMGLHCSHTIRRCIQVGMVLRLAVVNRHWWLNTGPVNDADAEEDFASDTILQTVLRSITQRYMRLGPGQKAAFRERLTSCVLDATPELTDPVTKPSKGRPAESRQHHDSSTRRTICAFDREEVQAKRRRCRKCRQVGHNSQTSKTIEPEMLVDTTIVAVCAVKKRAPVQREIRADLPDGNCGFRVLAAALTGDQNNWHSVRAEMVLYVKNTGEYWQNSVY</sequence>
<accession>A0ACC0W6T7</accession>
<evidence type="ECO:0000313" key="2">
    <source>
        <dbReference type="Proteomes" id="UP001163321"/>
    </source>
</evidence>
<comment type="caution">
    <text evidence="1">The sequence shown here is derived from an EMBL/GenBank/DDBJ whole genome shotgun (WGS) entry which is preliminary data.</text>
</comment>
<gene>
    <name evidence="1" type="ORF">PsorP6_008159</name>
</gene>
<protein>
    <submittedName>
        <fullName evidence="1">Uncharacterized protein</fullName>
    </submittedName>
</protein>
<proteinExistence type="predicted"/>
<reference evidence="1 2" key="1">
    <citation type="journal article" date="2022" name="bioRxiv">
        <title>The genome of the oomycete Peronosclerospora sorghi, a cosmopolitan pathogen of maize and sorghum, is inflated with dispersed pseudogenes.</title>
        <authorList>
            <person name="Fletcher K."/>
            <person name="Martin F."/>
            <person name="Isakeit T."/>
            <person name="Cavanaugh K."/>
            <person name="Magill C."/>
            <person name="Michelmore R."/>
        </authorList>
    </citation>
    <scope>NUCLEOTIDE SEQUENCE [LARGE SCALE GENOMIC DNA]</scope>
    <source>
        <strain evidence="1">P6</strain>
    </source>
</reference>
<evidence type="ECO:0000313" key="1">
    <source>
        <dbReference type="EMBL" id="KAI9914355.1"/>
    </source>
</evidence>